<name>A0A0M3IVD9_ASCLU</name>
<dbReference type="AlphaFoldDB" id="A0A0M3IVD9"/>
<sequence>MHLLFAYTRIASERLLKATQLINQQLIQMRCSQGLYKRVVAISSSVPRDHRWISSKRHPGAQKMRQQERPTKRKDFRNRSSKTRASSLKSTNLCRCLTYAASCGDGKSCRFIVLYNFEQKTVVEDWGRGDECGIVTFFIFRPCLIGERPSVFDRFS</sequence>
<protein>
    <submittedName>
        <fullName evidence="3">Secreted protein</fullName>
    </submittedName>
</protein>
<evidence type="ECO:0000313" key="2">
    <source>
        <dbReference type="Proteomes" id="UP000036681"/>
    </source>
</evidence>
<dbReference type="Proteomes" id="UP000036681">
    <property type="component" value="Unplaced"/>
</dbReference>
<evidence type="ECO:0000256" key="1">
    <source>
        <dbReference type="SAM" id="MobiDB-lite"/>
    </source>
</evidence>
<organism evidence="2 3">
    <name type="scientific">Ascaris lumbricoides</name>
    <name type="common">Giant roundworm</name>
    <dbReference type="NCBI Taxonomy" id="6252"/>
    <lineage>
        <taxon>Eukaryota</taxon>
        <taxon>Metazoa</taxon>
        <taxon>Ecdysozoa</taxon>
        <taxon>Nematoda</taxon>
        <taxon>Chromadorea</taxon>
        <taxon>Rhabditida</taxon>
        <taxon>Spirurina</taxon>
        <taxon>Ascaridomorpha</taxon>
        <taxon>Ascaridoidea</taxon>
        <taxon>Ascarididae</taxon>
        <taxon>Ascaris</taxon>
    </lineage>
</organism>
<accession>A0A0M3IVD9</accession>
<dbReference type="WBParaSite" id="ALUE_0002271701-mRNA-1">
    <property type="protein sequence ID" value="ALUE_0002271701-mRNA-1"/>
    <property type="gene ID" value="ALUE_0002271701"/>
</dbReference>
<evidence type="ECO:0000313" key="3">
    <source>
        <dbReference type="WBParaSite" id="ALUE_0002271701-mRNA-1"/>
    </source>
</evidence>
<keyword evidence="2" id="KW-1185">Reference proteome</keyword>
<reference evidence="3" key="1">
    <citation type="submission" date="2017-02" db="UniProtKB">
        <authorList>
            <consortium name="WormBaseParasite"/>
        </authorList>
    </citation>
    <scope>IDENTIFICATION</scope>
</reference>
<proteinExistence type="predicted"/>
<feature type="compositionally biased region" description="Basic residues" evidence="1">
    <location>
        <begin position="71"/>
        <end position="82"/>
    </location>
</feature>
<feature type="region of interest" description="Disordered" evidence="1">
    <location>
        <begin position="53"/>
        <end position="84"/>
    </location>
</feature>